<dbReference type="STRING" id="1317121.ATO11_15985"/>
<gene>
    <name evidence="1" type="ORF">ATO11_15985</name>
</gene>
<comment type="caution">
    <text evidence="1">The sequence shown here is derived from an EMBL/GenBank/DDBJ whole genome shotgun (WGS) entry which is preliminary data.</text>
</comment>
<keyword evidence="2" id="KW-1185">Reference proteome</keyword>
<organism evidence="1 2">
    <name type="scientific">Pseudaestuariivita atlantica</name>
    <dbReference type="NCBI Taxonomy" id="1317121"/>
    <lineage>
        <taxon>Bacteria</taxon>
        <taxon>Pseudomonadati</taxon>
        <taxon>Pseudomonadota</taxon>
        <taxon>Alphaproteobacteria</taxon>
        <taxon>Rhodobacterales</taxon>
        <taxon>Paracoccaceae</taxon>
        <taxon>Pseudaestuariivita</taxon>
    </lineage>
</organism>
<reference evidence="1 2" key="1">
    <citation type="journal article" date="2015" name="Int. J. Syst. Evol. Microbiol.">
        <title>Aestuariivita atlantica sp. nov., isolated from deep sea sediment of the Atlantic Ocean.</title>
        <authorList>
            <person name="Li G."/>
            <person name="Lai Q."/>
            <person name="Du Y."/>
            <person name="Liu X."/>
            <person name="Sun F."/>
            <person name="Shao Z."/>
        </authorList>
    </citation>
    <scope>NUCLEOTIDE SEQUENCE [LARGE SCALE GENOMIC DNA]</scope>
    <source>
        <strain evidence="1 2">22II-S11-z3</strain>
    </source>
</reference>
<dbReference type="EMBL" id="AQQZ01000008">
    <property type="protein sequence ID" value="KNG92532.1"/>
    <property type="molecule type" value="Genomic_DNA"/>
</dbReference>
<dbReference type="OrthoDB" id="7658483at2"/>
<proteinExistence type="predicted"/>
<dbReference type="Proteomes" id="UP000036938">
    <property type="component" value="Unassembled WGS sequence"/>
</dbReference>
<evidence type="ECO:0000313" key="1">
    <source>
        <dbReference type="EMBL" id="KNG92532.1"/>
    </source>
</evidence>
<accession>A0A0L1JLE1</accession>
<sequence>MKNGWHILRDGARLTLSRRLPVRFDIAAETTLPHMRPVPLAHMIRQDVWRCLQHLRGFAPVVVVDRRATDMLISTGGRIDGARATARDRLRLQDALADPATRARWIRCAT</sequence>
<evidence type="ECO:0000313" key="2">
    <source>
        <dbReference type="Proteomes" id="UP000036938"/>
    </source>
</evidence>
<protein>
    <submittedName>
        <fullName evidence="1">Uncharacterized protein</fullName>
    </submittedName>
</protein>
<dbReference type="AlphaFoldDB" id="A0A0L1JLE1"/>
<name>A0A0L1JLE1_9RHOB</name>
<dbReference type="RefSeq" id="WP_050531915.1">
    <property type="nucleotide sequence ID" value="NZ_AQQZ01000008.1"/>
</dbReference>